<sequence length="111" mass="11739">MITAVPPPTFEGHSMPCVTATDTQSAARPASSPAVARVARTGACERPGGCRQHDCSCTSEEMACLLVTIWALESGRIPLTPPFGRFTAEELITFWADDLTVTGYSPPLAEG</sequence>
<evidence type="ECO:0000256" key="1">
    <source>
        <dbReference type="SAM" id="MobiDB-lite"/>
    </source>
</evidence>
<gene>
    <name evidence="2" type="ORF">H4W81_002585</name>
</gene>
<dbReference type="Proteomes" id="UP000661607">
    <property type="component" value="Unassembled WGS sequence"/>
</dbReference>
<evidence type="ECO:0000313" key="3">
    <source>
        <dbReference type="Proteomes" id="UP000661607"/>
    </source>
</evidence>
<evidence type="ECO:0000313" key="2">
    <source>
        <dbReference type="EMBL" id="MBE1559806.1"/>
    </source>
</evidence>
<keyword evidence="3" id="KW-1185">Reference proteome</keyword>
<protein>
    <submittedName>
        <fullName evidence="2">Uncharacterized protein</fullName>
    </submittedName>
</protein>
<dbReference type="RefSeq" id="WP_192775025.1">
    <property type="nucleotide sequence ID" value="NZ_BAAASY010000045.1"/>
</dbReference>
<feature type="region of interest" description="Disordered" evidence="1">
    <location>
        <begin position="1"/>
        <end position="32"/>
    </location>
</feature>
<accession>A0ABR9KCS1</accession>
<reference evidence="2 3" key="1">
    <citation type="submission" date="2020-10" db="EMBL/GenBank/DDBJ databases">
        <title>Sequencing the genomes of 1000 actinobacteria strains.</title>
        <authorList>
            <person name="Klenk H.-P."/>
        </authorList>
    </citation>
    <scope>NUCLEOTIDE SEQUENCE [LARGE SCALE GENOMIC DNA]</scope>
    <source>
        <strain evidence="2 3">DSM 43748</strain>
    </source>
</reference>
<organism evidence="2 3">
    <name type="scientific">Nonomuraea africana</name>
    <dbReference type="NCBI Taxonomy" id="46171"/>
    <lineage>
        <taxon>Bacteria</taxon>
        <taxon>Bacillati</taxon>
        <taxon>Actinomycetota</taxon>
        <taxon>Actinomycetes</taxon>
        <taxon>Streptosporangiales</taxon>
        <taxon>Streptosporangiaceae</taxon>
        <taxon>Nonomuraea</taxon>
    </lineage>
</organism>
<name>A0ABR9KCS1_9ACTN</name>
<dbReference type="EMBL" id="JADBEF010000001">
    <property type="protein sequence ID" value="MBE1559806.1"/>
    <property type="molecule type" value="Genomic_DNA"/>
</dbReference>
<proteinExistence type="predicted"/>
<comment type="caution">
    <text evidence="2">The sequence shown here is derived from an EMBL/GenBank/DDBJ whole genome shotgun (WGS) entry which is preliminary data.</text>
</comment>